<sequence>MHHCRQLEETHNNKDDNAIRYKPPNTQRSSLLEASSDSRFRFGRRLRSSSQSLVEILRLLVRQLWMLRLVMDLHRLQIRRRDLAVRTLVLRVAAFLLARPVGEPRLSSASVGQRRVGLGLELLRRVLLR</sequence>
<reference evidence="2" key="1">
    <citation type="submission" date="2021-01" db="EMBL/GenBank/DDBJ databases">
        <authorList>
            <consortium name="Genoscope - CEA"/>
            <person name="William W."/>
        </authorList>
    </citation>
    <scope>NUCLEOTIDE SEQUENCE</scope>
</reference>
<feature type="non-terminal residue" evidence="2">
    <location>
        <position position="129"/>
    </location>
</feature>
<gene>
    <name evidence="2" type="ORF">DARMORV10_C03P09020.1</name>
</gene>
<protein>
    <submittedName>
        <fullName evidence="2">(rape) hypothetical protein</fullName>
    </submittedName>
</protein>
<feature type="region of interest" description="Disordered" evidence="1">
    <location>
        <begin position="1"/>
        <end position="29"/>
    </location>
</feature>
<proteinExistence type="predicted"/>
<organism evidence="2">
    <name type="scientific">Brassica napus</name>
    <name type="common">Rape</name>
    <dbReference type="NCBI Taxonomy" id="3708"/>
    <lineage>
        <taxon>Eukaryota</taxon>
        <taxon>Viridiplantae</taxon>
        <taxon>Streptophyta</taxon>
        <taxon>Embryophyta</taxon>
        <taxon>Tracheophyta</taxon>
        <taxon>Spermatophyta</taxon>
        <taxon>Magnoliopsida</taxon>
        <taxon>eudicotyledons</taxon>
        <taxon>Gunneridae</taxon>
        <taxon>Pentapetalae</taxon>
        <taxon>rosids</taxon>
        <taxon>malvids</taxon>
        <taxon>Brassicales</taxon>
        <taxon>Brassicaceae</taxon>
        <taxon>Brassiceae</taxon>
        <taxon>Brassica</taxon>
    </lineage>
</organism>
<name>A0A816I357_BRANA</name>
<dbReference type="Proteomes" id="UP001295469">
    <property type="component" value="Chromosome C03"/>
</dbReference>
<dbReference type="EMBL" id="HG994367">
    <property type="protein sequence ID" value="CAF1697598.1"/>
    <property type="molecule type" value="Genomic_DNA"/>
</dbReference>
<dbReference type="AlphaFoldDB" id="A0A816I357"/>
<evidence type="ECO:0000313" key="2">
    <source>
        <dbReference type="EMBL" id="CAF1697598.1"/>
    </source>
</evidence>
<accession>A0A816I357</accession>
<evidence type="ECO:0000256" key="1">
    <source>
        <dbReference type="SAM" id="MobiDB-lite"/>
    </source>
</evidence>
<feature type="compositionally biased region" description="Basic and acidic residues" evidence="1">
    <location>
        <begin position="1"/>
        <end position="19"/>
    </location>
</feature>